<sequence length="64" mass="6697">MKRLASLILLSAACAVPSTRAAEPALTMKVLDLASAFQQVADRNAGKPDAAVADFKATIVPRFP</sequence>
<dbReference type="EMBL" id="JAJNOC010000006">
    <property type="protein sequence ID" value="MCD2518219.1"/>
    <property type="molecule type" value="Genomic_DNA"/>
</dbReference>
<evidence type="ECO:0000313" key="3">
    <source>
        <dbReference type="Proteomes" id="UP001179361"/>
    </source>
</evidence>
<proteinExistence type="predicted"/>
<keyword evidence="3" id="KW-1185">Reference proteome</keyword>
<evidence type="ECO:0000256" key="1">
    <source>
        <dbReference type="SAM" id="SignalP"/>
    </source>
</evidence>
<name>A0ABS8Q905_9BURK</name>
<feature type="signal peptide" evidence="1">
    <location>
        <begin position="1"/>
        <end position="21"/>
    </location>
</feature>
<dbReference type="Proteomes" id="UP001179361">
    <property type="component" value="Unassembled WGS sequence"/>
</dbReference>
<evidence type="ECO:0000313" key="2">
    <source>
        <dbReference type="EMBL" id="MCD2518219.1"/>
    </source>
</evidence>
<dbReference type="RefSeq" id="WP_231059506.1">
    <property type="nucleotide sequence ID" value="NZ_JAJNOC010000006.1"/>
</dbReference>
<reference evidence="2" key="1">
    <citation type="submission" date="2021-11" db="EMBL/GenBank/DDBJ databases">
        <title>The complete genome of Massilia sp sp. G4R7.</title>
        <authorList>
            <person name="Liu L."/>
            <person name="Yue J."/>
            <person name="Yuan J."/>
            <person name="Yang F."/>
            <person name="Li L."/>
        </authorList>
    </citation>
    <scope>NUCLEOTIDE SEQUENCE</scope>
    <source>
        <strain evidence="2">G4R7</strain>
    </source>
</reference>
<keyword evidence="1" id="KW-0732">Signal</keyword>
<organism evidence="2 3">
    <name type="scientific">Massilia phyllostachyos</name>
    <dbReference type="NCBI Taxonomy" id="2898585"/>
    <lineage>
        <taxon>Bacteria</taxon>
        <taxon>Pseudomonadati</taxon>
        <taxon>Pseudomonadota</taxon>
        <taxon>Betaproteobacteria</taxon>
        <taxon>Burkholderiales</taxon>
        <taxon>Oxalobacteraceae</taxon>
        <taxon>Telluria group</taxon>
        <taxon>Massilia</taxon>
    </lineage>
</organism>
<gene>
    <name evidence="2" type="ORF">LQ564_18075</name>
</gene>
<comment type="caution">
    <text evidence="2">The sequence shown here is derived from an EMBL/GenBank/DDBJ whole genome shotgun (WGS) entry which is preliminary data.</text>
</comment>
<feature type="chain" id="PRO_5047017180" evidence="1">
    <location>
        <begin position="22"/>
        <end position="64"/>
    </location>
</feature>
<accession>A0ABS8Q905</accession>
<protein>
    <submittedName>
        <fullName evidence="2">Uncharacterized protein</fullName>
    </submittedName>
</protein>